<dbReference type="Proteomes" id="UP000008237">
    <property type="component" value="Unassembled WGS sequence"/>
</dbReference>
<feature type="non-terminal residue" evidence="1">
    <location>
        <position position="1"/>
    </location>
</feature>
<dbReference type="InParanoid" id="E2BIB3"/>
<evidence type="ECO:0000313" key="1">
    <source>
        <dbReference type="EMBL" id="EFN84566.1"/>
    </source>
</evidence>
<sequence length="101" mass="11467">EKFGLKVDKPKWGGSGTCNDGNTARLAFSDTDLFADCLGLNRQLFLNFKTILIALSCHFPINEQRFEKLCISTAELYINCYPWYPMPSTIHKILIHGTQII</sequence>
<dbReference type="OMA" id="ELYINCY"/>
<dbReference type="EMBL" id="GL448489">
    <property type="protein sequence ID" value="EFN84566.1"/>
    <property type="molecule type" value="Genomic_DNA"/>
</dbReference>
<gene>
    <name evidence="1" type="ORF">EAI_05380</name>
</gene>
<protein>
    <submittedName>
        <fullName evidence="1">Uncharacterized protein</fullName>
    </submittedName>
</protein>
<proteinExistence type="predicted"/>
<keyword evidence="2" id="KW-1185">Reference proteome</keyword>
<feature type="non-terminal residue" evidence="1">
    <location>
        <position position="101"/>
    </location>
</feature>
<reference evidence="1 2" key="1">
    <citation type="journal article" date="2010" name="Science">
        <title>Genomic comparison of the ants Camponotus floridanus and Harpegnathos saltator.</title>
        <authorList>
            <person name="Bonasio R."/>
            <person name="Zhang G."/>
            <person name="Ye C."/>
            <person name="Mutti N.S."/>
            <person name="Fang X."/>
            <person name="Qin N."/>
            <person name="Donahue G."/>
            <person name="Yang P."/>
            <person name="Li Q."/>
            <person name="Li C."/>
            <person name="Zhang P."/>
            <person name="Huang Z."/>
            <person name="Berger S.L."/>
            <person name="Reinberg D."/>
            <person name="Wang J."/>
            <person name="Liebig J."/>
        </authorList>
    </citation>
    <scope>NUCLEOTIDE SEQUENCE [LARGE SCALE GENOMIC DNA]</scope>
    <source>
        <strain evidence="1 2">R22 G/1</strain>
    </source>
</reference>
<name>E2BIB3_HARSA</name>
<dbReference type="STRING" id="610380.E2BIB3"/>
<organism evidence="2">
    <name type="scientific">Harpegnathos saltator</name>
    <name type="common">Jerdon's jumping ant</name>
    <dbReference type="NCBI Taxonomy" id="610380"/>
    <lineage>
        <taxon>Eukaryota</taxon>
        <taxon>Metazoa</taxon>
        <taxon>Ecdysozoa</taxon>
        <taxon>Arthropoda</taxon>
        <taxon>Hexapoda</taxon>
        <taxon>Insecta</taxon>
        <taxon>Pterygota</taxon>
        <taxon>Neoptera</taxon>
        <taxon>Endopterygota</taxon>
        <taxon>Hymenoptera</taxon>
        <taxon>Apocrita</taxon>
        <taxon>Aculeata</taxon>
        <taxon>Formicoidea</taxon>
        <taxon>Formicidae</taxon>
        <taxon>Ponerinae</taxon>
        <taxon>Ponerini</taxon>
        <taxon>Harpegnathos</taxon>
    </lineage>
</organism>
<evidence type="ECO:0000313" key="2">
    <source>
        <dbReference type="Proteomes" id="UP000008237"/>
    </source>
</evidence>
<accession>E2BIB3</accession>
<dbReference type="AlphaFoldDB" id="E2BIB3"/>